<evidence type="ECO:0000256" key="6">
    <source>
        <dbReference type="ARBA" id="ARBA00022729"/>
    </source>
</evidence>
<comment type="similarity">
    <text evidence="2">Belongs to the RLP family.</text>
</comment>
<dbReference type="SMART" id="SM00369">
    <property type="entry name" value="LRR_TYP"/>
    <property type="match status" value="8"/>
</dbReference>
<gene>
    <name evidence="14" type="ordered locus">AXX17_At5g37810</name>
</gene>
<keyword evidence="10" id="KW-0675">Receptor</keyword>
<dbReference type="PRINTS" id="PR00019">
    <property type="entry name" value="LEURICHRPT"/>
</dbReference>
<protein>
    <submittedName>
        <fullName evidence="14">RLP54</fullName>
    </submittedName>
</protein>
<evidence type="ECO:0000256" key="2">
    <source>
        <dbReference type="ARBA" id="ARBA00009592"/>
    </source>
</evidence>
<evidence type="ECO:0000256" key="1">
    <source>
        <dbReference type="ARBA" id="ARBA00004251"/>
    </source>
</evidence>
<evidence type="ECO:0000256" key="10">
    <source>
        <dbReference type="ARBA" id="ARBA00023170"/>
    </source>
</evidence>
<keyword evidence="7" id="KW-0677">Repeat</keyword>
<evidence type="ECO:0000313" key="15">
    <source>
        <dbReference type="Proteomes" id="UP000078284"/>
    </source>
</evidence>
<dbReference type="Pfam" id="PF00560">
    <property type="entry name" value="LRR_1"/>
    <property type="match status" value="1"/>
</dbReference>
<dbReference type="PROSITE" id="PS51450">
    <property type="entry name" value="LRR"/>
    <property type="match status" value="2"/>
</dbReference>
<keyword evidence="11" id="KW-0325">Glycoprotein</keyword>
<dbReference type="Pfam" id="PF23598">
    <property type="entry name" value="LRR_14"/>
    <property type="match status" value="1"/>
</dbReference>
<dbReference type="GO" id="GO:0005886">
    <property type="term" value="C:plasma membrane"/>
    <property type="evidence" value="ECO:0007669"/>
    <property type="project" value="UniProtKB-SubCell"/>
</dbReference>
<dbReference type="InterPro" id="IPR003591">
    <property type="entry name" value="Leu-rich_rpt_typical-subtyp"/>
</dbReference>
<dbReference type="InterPro" id="IPR046956">
    <property type="entry name" value="RLP23-like"/>
</dbReference>
<evidence type="ECO:0000256" key="7">
    <source>
        <dbReference type="ARBA" id="ARBA00022737"/>
    </source>
</evidence>
<name>A0A178UC86_ARATH</name>
<dbReference type="FunFam" id="3.80.10.10:FF:000041">
    <property type="entry name" value="LRR receptor-like serine/threonine-protein kinase ERECTA"/>
    <property type="match status" value="1"/>
</dbReference>
<dbReference type="Proteomes" id="UP000078284">
    <property type="component" value="Chromosome 5"/>
</dbReference>
<evidence type="ECO:0000256" key="4">
    <source>
        <dbReference type="ARBA" id="ARBA00022614"/>
    </source>
</evidence>
<dbReference type="FunFam" id="3.80.10.10:FF:000213">
    <property type="entry name" value="Tyrosine-sulfated glycopeptide receptor 1"/>
    <property type="match status" value="1"/>
</dbReference>
<dbReference type="EMBL" id="LUHQ01000005">
    <property type="protein sequence ID" value="OAO90834.1"/>
    <property type="molecule type" value="Genomic_DNA"/>
</dbReference>
<dbReference type="PANTHER" id="PTHR48061">
    <property type="entry name" value="LEUCINE-RICH REPEAT RECEPTOR PROTEIN KINASE EMS1-LIKE-RELATED"/>
    <property type="match status" value="1"/>
</dbReference>
<keyword evidence="4" id="KW-0433">Leucine-rich repeat</keyword>
<dbReference type="SUPFAM" id="SSF52058">
    <property type="entry name" value="L domain-like"/>
    <property type="match status" value="2"/>
</dbReference>
<keyword evidence="3" id="KW-1003">Cell membrane</keyword>
<dbReference type="InterPro" id="IPR032675">
    <property type="entry name" value="LRR_dom_sf"/>
</dbReference>
<evidence type="ECO:0000256" key="9">
    <source>
        <dbReference type="ARBA" id="ARBA00023136"/>
    </source>
</evidence>
<sequence>MMKSNLAVFFITCFFCCVFVTSDSVYTLPFPFPRDQVEILLELKNEFPSFNCDLTWKLDYFGRMDTRANISSWTKDSNSFSGVSFDSETGVVKELSLGRQCLTSLKANSSLFRFQHLRYLDLSENHFESSPIPSGFDRLTYLESLDLSKNGFIGEVPSSIGNLSRLTNLDLSYNKLTGGIPNLHNLTLLENIDLSYNKFSGAIPSYLFTMPFLVSLNLRQNHLSDPLENINYSATSKLLILDMAYNLMSHRILEPISKLANLIQIDLSFQKTPYTFNFDFLLFKSLVRLDLSGNSVSVVGTGSENLTHLDLSSCNITEFPMFIKDLQRLWWLDISNNRIKGKVSELLWTLPSMLHVNLSRNSFDSLEGTSKIILNSSISELDLSSNAFKGSFPIIPPYVNIMAASNNYFTGGIPLIFCKRYRLSLLDLANNNFSGSIPRCLTNVSLGLEALKLSNNSLTGRLPDIEDRLVLLDVGHNQISGKLPRSLVNCTTLKFLNVEGNHINDTFPFWLKALTRLEIIVLRSNRFHGPISSPEISLSFTALRIIDISRNSFNGSLPQDYFANWSAPLVNTPQGYRWPEYTGDEHSKYETPLWSYPSIHLRIKGRSIELGKIPDTYTSIDFSGNSFEGQIPESIGDLKSLIVLDLSNNSFTGRIPSSLAKLKQLESLDLSQNRISGNIPQELRELTFLGYVNMSHNRLTGQIPQSTQIGGQPKSSFEGNINLCGLPLQESCLKGNGVPSTPQTQEQELPKQEHALNWKAAAIGYGPGVLFGLGIGQAFAQYKPVLFYKLFRL</sequence>
<dbReference type="PANTHER" id="PTHR48061:SF2">
    <property type="entry name" value="RECEPTOR LIKE PROTEIN 30-LIKE"/>
    <property type="match status" value="1"/>
</dbReference>
<evidence type="ECO:0000259" key="13">
    <source>
        <dbReference type="Pfam" id="PF23598"/>
    </source>
</evidence>
<comment type="subcellular location">
    <subcellularLocation>
        <location evidence="1">Cell membrane</location>
        <topology evidence="1">Single-pass type I membrane protein</topology>
    </subcellularLocation>
</comment>
<feature type="signal peptide" evidence="12">
    <location>
        <begin position="1"/>
        <end position="22"/>
    </location>
</feature>
<evidence type="ECO:0000256" key="12">
    <source>
        <dbReference type="SAM" id="SignalP"/>
    </source>
</evidence>
<keyword evidence="8" id="KW-1133">Transmembrane helix</keyword>
<comment type="caution">
    <text evidence="14">The sequence shown here is derived from an EMBL/GenBank/DDBJ whole genome shotgun (WGS) entry which is preliminary data.</text>
</comment>
<dbReference type="ExpressionAtlas" id="A0A178UC86">
    <property type="expression patterns" value="baseline and differential"/>
</dbReference>
<feature type="domain" description="Disease resistance R13L4/SHOC-2-like LRR" evidence="13">
    <location>
        <begin position="101"/>
        <end position="195"/>
    </location>
</feature>
<dbReference type="Pfam" id="PF13516">
    <property type="entry name" value="LRR_6"/>
    <property type="match status" value="2"/>
</dbReference>
<keyword evidence="6 12" id="KW-0732">Signal</keyword>
<dbReference type="AlphaFoldDB" id="A0A178UC86"/>
<dbReference type="InterPro" id="IPR001611">
    <property type="entry name" value="Leu-rich_rpt"/>
</dbReference>
<proteinExistence type="inferred from homology"/>
<accession>A0A178UC86</accession>
<keyword evidence="9" id="KW-0472">Membrane</keyword>
<organism evidence="14 15">
    <name type="scientific">Arabidopsis thaliana</name>
    <name type="common">Mouse-ear cress</name>
    <dbReference type="NCBI Taxonomy" id="3702"/>
    <lineage>
        <taxon>Eukaryota</taxon>
        <taxon>Viridiplantae</taxon>
        <taxon>Streptophyta</taxon>
        <taxon>Embryophyta</taxon>
        <taxon>Tracheophyta</taxon>
        <taxon>Spermatophyta</taxon>
        <taxon>Magnoliopsida</taxon>
        <taxon>eudicotyledons</taxon>
        <taxon>Gunneridae</taxon>
        <taxon>Pentapetalae</taxon>
        <taxon>rosids</taxon>
        <taxon>malvids</taxon>
        <taxon>Brassicales</taxon>
        <taxon>Brassicaceae</taxon>
        <taxon>Camelineae</taxon>
        <taxon>Arabidopsis</taxon>
    </lineage>
</organism>
<dbReference type="InterPro" id="IPR055414">
    <property type="entry name" value="LRR_R13L4/SHOC2-like"/>
</dbReference>
<evidence type="ECO:0000313" key="14">
    <source>
        <dbReference type="EMBL" id="OAO90834.1"/>
    </source>
</evidence>
<feature type="chain" id="PRO_5008093812" evidence="12">
    <location>
        <begin position="23"/>
        <end position="793"/>
    </location>
</feature>
<keyword evidence="5" id="KW-0812">Transmembrane</keyword>
<evidence type="ECO:0000256" key="11">
    <source>
        <dbReference type="ARBA" id="ARBA00023180"/>
    </source>
</evidence>
<dbReference type="Pfam" id="PF13855">
    <property type="entry name" value="LRR_8"/>
    <property type="match status" value="1"/>
</dbReference>
<reference evidence="15" key="1">
    <citation type="journal article" date="2016" name="Proc. Natl. Acad. Sci. U.S.A.">
        <title>Chromosome-level assembly of Arabidopsis thaliana Ler reveals the extent of translocation and inversion polymorphisms.</title>
        <authorList>
            <person name="Zapata L."/>
            <person name="Ding J."/>
            <person name="Willing E.M."/>
            <person name="Hartwig B."/>
            <person name="Bezdan D."/>
            <person name="Jiao W.B."/>
            <person name="Patel V."/>
            <person name="Velikkakam James G."/>
            <person name="Koornneef M."/>
            <person name="Ossowski S."/>
            <person name="Schneeberger K."/>
        </authorList>
    </citation>
    <scope>NUCLEOTIDE SEQUENCE [LARGE SCALE GENOMIC DNA]</scope>
    <source>
        <strain evidence="15">cv. Landsberg erecta</strain>
    </source>
</reference>
<dbReference type="Gene3D" id="3.80.10.10">
    <property type="entry name" value="Ribonuclease Inhibitor"/>
    <property type="match status" value="4"/>
</dbReference>
<evidence type="ECO:0000256" key="8">
    <source>
        <dbReference type="ARBA" id="ARBA00022989"/>
    </source>
</evidence>
<evidence type="ECO:0000256" key="5">
    <source>
        <dbReference type="ARBA" id="ARBA00022692"/>
    </source>
</evidence>
<dbReference type="SMART" id="SM00365">
    <property type="entry name" value="LRR_SD22"/>
    <property type="match status" value="3"/>
</dbReference>
<evidence type="ECO:0000256" key="3">
    <source>
        <dbReference type="ARBA" id="ARBA00022475"/>
    </source>
</evidence>